<protein>
    <submittedName>
        <fullName evidence="2">Uncharacterized protein</fullName>
    </submittedName>
</protein>
<sequence length="512" mass="57718">MSSSRSTRPPERTGPPHNAGDWKARYKDHFSASTPPPTRIGEAFHDNTVDKSTISGSKFTTLAALSLRCYWDYVDEGTSQEIILNSLRDYQIIDKVDLDFAGEFLSSDKLRFWENKLSVAARMQREVEGWKRLAKTPVDKEAYDEILEALRLIRASPRGIPFGDSYQNAGLTVLRFLEVINEEEEKNNRPQRLGWVEGLTMDAFLGSFRASVGHHTQIVNNSRSTFPKHGKRGRTADPAKSQRPPYVAEDETIVTQCFAGFVANVQSRMSDSQAIPNPAKMLNISRDMGQTRPSRLSFRFGPSAEDCRRDKKLKYAGFNADVDGYVSTRGDRIPQELAQKHASPIMVEVKASGWKSYVWKQLTAEMAAWIYQTDNPKNLAPTAQSGPLRTKILFTQHGAEIYLVLGQYGREFINYIHSDPSDSSKGEILPPQMGADIDLYTTKGGEIDNDSKVSRAFRNIRAGMLKMIRWGPWQMDRKSDMRSFFTILTALLHSKNREGAALAEVFKKAKTT</sequence>
<evidence type="ECO:0000256" key="1">
    <source>
        <dbReference type="SAM" id="MobiDB-lite"/>
    </source>
</evidence>
<proteinExistence type="predicted"/>
<dbReference type="EMBL" id="JAQQWK010000011">
    <property type="protein sequence ID" value="KAK8023855.1"/>
    <property type="molecule type" value="Genomic_DNA"/>
</dbReference>
<dbReference type="Proteomes" id="UP001444661">
    <property type="component" value="Unassembled WGS sequence"/>
</dbReference>
<organism evidence="2 3">
    <name type="scientific">Apiospora rasikravindrae</name>
    <dbReference type="NCBI Taxonomy" id="990691"/>
    <lineage>
        <taxon>Eukaryota</taxon>
        <taxon>Fungi</taxon>
        <taxon>Dikarya</taxon>
        <taxon>Ascomycota</taxon>
        <taxon>Pezizomycotina</taxon>
        <taxon>Sordariomycetes</taxon>
        <taxon>Xylariomycetidae</taxon>
        <taxon>Amphisphaeriales</taxon>
        <taxon>Apiosporaceae</taxon>
        <taxon>Apiospora</taxon>
    </lineage>
</organism>
<comment type="caution">
    <text evidence="2">The sequence shown here is derived from an EMBL/GenBank/DDBJ whole genome shotgun (WGS) entry which is preliminary data.</text>
</comment>
<keyword evidence="3" id="KW-1185">Reference proteome</keyword>
<feature type="region of interest" description="Disordered" evidence="1">
    <location>
        <begin position="1"/>
        <end position="24"/>
    </location>
</feature>
<gene>
    <name evidence="2" type="ORF">PG993_011921</name>
</gene>
<accession>A0ABR1S2F4</accession>
<reference evidence="2 3" key="1">
    <citation type="submission" date="2023-01" db="EMBL/GenBank/DDBJ databases">
        <title>Analysis of 21 Apiospora genomes using comparative genomics revels a genus with tremendous synthesis potential of carbohydrate active enzymes and secondary metabolites.</title>
        <authorList>
            <person name="Sorensen T."/>
        </authorList>
    </citation>
    <scope>NUCLEOTIDE SEQUENCE [LARGE SCALE GENOMIC DNA]</scope>
    <source>
        <strain evidence="2 3">CBS 33761</strain>
    </source>
</reference>
<name>A0ABR1S2F4_9PEZI</name>
<evidence type="ECO:0000313" key="2">
    <source>
        <dbReference type="EMBL" id="KAK8023855.1"/>
    </source>
</evidence>
<evidence type="ECO:0000313" key="3">
    <source>
        <dbReference type="Proteomes" id="UP001444661"/>
    </source>
</evidence>
<feature type="region of interest" description="Disordered" evidence="1">
    <location>
        <begin position="221"/>
        <end position="246"/>
    </location>
</feature>